<dbReference type="EMBL" id="JOWA01000129">
    <property type="protein sequence ID" value="KEZ40240.1"/>
    <property type="molecule type" value="Genomic_DNA"/>
</dbReference>
<dbReference type="Pfam" id="PF25053">
    <property type="entry name" value="DUF7791"/>
    <property type="match status" value="1"/>
</dbReference>
<dbReference type="OMA" id="IPIVCAD"/>
<dbReference type="OrthoDB" id="443402at2759"/>
<evidence type="ECO:0000259" key="4">
    <source>
        <dbReference type="Pfam" id="PF25053"/>
    </source>
</evidence>
<dbReference type="PANTHER" id="PTHR10039:SF5">
    <property type="entry name" value="NACHT DOMAIN-CONTAINING PROTEIN"/>
    <property type="match status" value="1"/>
</dbReference>
<dbReference type="Pfam" id="PF24883">
    <property type="entry name" value="NPHP3_N"/>
    <property type="match status" value="1"/>
</dbReference>
<proteinExistence type="predicted"/>
<comment type="caution">
    <text evidence="5">The sequence shown here is derived from an EMBL/GenBank/DDBJ whole genome shotgun (WGS) entry which is preliminary data.</text>
</comment>
<dbReference type="InterPro" id="IPR056693">
    <property type="entry name" value="DUF7791"/>
</dbReference>
<keyword evidence="6" id="KW-1185">Reference proteome</keyword>
<evidence type="ECO:0000313" key="6">
    <source>
        <dbReference type="Proteomes" id="UP000028545"/>
    </source>
</evidence>
<dbReference type="VEuPathDB" id="FungiDB:SAPIO_CDS8754"/>
<name>A0A084FYS8_PSEDA</name>
<dbReference type="InterPro" id="IPR027417">
    <property type="entry name" value="P-loop_NTPase"/>
</dbReference>
<organism evidence="5 6">
    <name type="scientific">Pseudallescheria apiosperma</name>
    <name type="common">Scedosporium apiospermum</name>
    <dbReference type="NCBI Taxonomy" id="563466"/>
    <lineage>
        <taxon>Eukaryota</taxon>
        <taxon>Fungi</taxon>
        <taxon>Dikarya</taxon>
        <taxon>Ascomycota</taxon>
        <taxon>Pezizomycotina</taxon>
        <taxon>Sordariomycetes</taxon>
        <taxon>Hypocreomycetidae</taxon>
        <taxon>Microascales</taxon>
        <taxon>Microascaceae</taxon>
        <taxon>Scedosporium</taxon>
    </lineage>
</organism>
<dbReference type="HOGENOM" id="CLU_002341_6_1_1"/>
<protein>
    <submittedName>
        <fullName evidence="5">Uncharacterized protein</fullName>
    </submittedName>
</protein>
<feature type="domain" description="Nephrocystin 3-like N-terminal" evidence="3">
    <location>
        <begin position="254"/>
        <end position="429"/>
    </location>
</feature>
<accession>A0A084FYS8</accession>
<evidence type="ECO:0000313" key="5">
    <source>
        <dbReference type="EMBL" id="KEZ40240.1"/>
    </source>
</evidence>
<evidence type="ECO:0000256" key="2">
    <source>
        <dbReference type="SAM" id="MobiDB-lite"/>
    </source>
</evidence>
<dbReference type="KEGG" id="sapo:SAPIO_CDS8754"/>
<dbReference type="Proteomes" id="UP000028545">
    <property type="component" value="Unassembled WGS sequence"/>
</dbReference>
<evidence type="ECO:0000259" key="3">
    <source>
        <dbReference type="Pfam" id="PF24883"/>
    </source>
</evidence>
<dbReference type="InterPro" id="IPR056884">
    <property type="entry name" value="NPHP3-like_N"/>
</dbReference>
<dbReference type="SUPFAM" id="SSF52540">
    <property type="entry name" value="P-loop containing nucleoside triphosphate hydrolases"/>
    <property type="match status" value="1"/>
</dbReference>
<feature type="region of interest" description="Disordered" evidence="2">
    <location>
        <begin position="159"/>
        <end position="191"/>
    </location>
</feature>
<dbReference type="RefSeq" id="XP_016640039.1">
    <property type="nucleotide sequence ID" value="XM_016790325.1"/>
</dbReference>
<sequence length="854" mass="97788">MEALAAIAFAGNIAQFVEYSIKAILKTSRLLESANGAWVENTELEGIVDSVKKSLQGVHESRDTSNNGAVLDPILENLTASCLAVSGEIMAILDRLKLGDPGAGFFQGMQKTAKSLVKSEQQEDHARNFQRFTSSSDEFHESMLNKLHEITDYLSSISEQKATEEVPARPSRRRGLRPLAQKTPKPAKSQQTLWNAKPDEVQRLLRPEIMLSVDKYVSLMVEELEEQKRKTILDTLHFSQVKEREFAIPDAHKNTFQWIFNEDRNNFVAWLRQSDDIYWITGKAGSGKSTLMRFLTDHRDTRLYLKEWAGEKSLLVAKHYFWSPGTAIQRSQEGLFRTLLLQILNQRPDLIPIVCADRWEAPFADAFNPWSRGQLMAAFAKLGSLETLDCRICLFIDGLDEYDGDHTQLVSIIRQVGSSDNIKVCASSRPWLEFLDAFQHSKWSLRLEDLTYDDVCKYVRDKLNDDVRFSRLKQDRKAAAEGLGLEITKRANGVFLWVFLVVRSLLRGLRNEDDISDLQRRLRELPNDLREYFDRMLDTIDSVYKERTARLFITMAYARTTFPVITFYFMDLGDGTARGEFLRNWPDVDIDETEVLGTKRRQLIAQCKDLISITPDPGAGILFSERVGFLHRTVVDYIHTPEIQSRLIPIAGTDFSVNKILLETNLGQLRALIHLHARTYIYPHLCQWILGCLYYAHILEVISGNPETDALDELETIITGAFVKWGFSHAMVTFFKKPGIMSFLQLACQCDLASYVCKKYPQLTPSRLDTLAPGWRILLEIQRQSTFKLCEREMTEDLYSDWRLGRQLKVPFLSQQEAQSLEEKVQAPIQGQNGAPVKSRKVSWRALLKSLKYK</sequence>
<dbReference type="AlphaFoldDB" id="A0A084FYS8"/>
<dbReference type="GeneID" id="27727826"/>
<reference evidence="5 6" key="1">
    <citation type="journal article" date="2014" name="Genome Announc.">
        <title>Draft genome sequence of the pathogenic fungus Scedosporium apiospermum.</title>
        <authorList>
            <person name="Vandeputte P."/>
            <person name="Ghamrawi S."/>
            <person name="Rechenmann M."/>
            <person name="Iltis A."/>
            <person name="Giraud S."/>
            <person name="Fleury M."/>
            <person name="Thornton C."/>
            <person name="Delhaes L."/>
            <person name="Meyer W."/>
            <person name="Papon N."/>
            <person name="Bouchara J.P."/>
        </authorList>
    </citation>
    <scope>NUCLEOTIDE SEQUENCE [LARGE SCALE GENOMIC DNA]</scope>
    <source>
        <strain evidence="5 6">IHEM 14462</strain>
    </source>
</reference>
<feature type="domain" description="DUF7791" evidence="4">
    <location>
        <begin position="540"/>
        <end position="672"/>
    </location>
</feature>
<evidence type="ECO:0000256" key="1">
    <source>
        <dbReference type="ARBA" id="ARBA00022737"/>
    </source>
</evidence>
<keyword evidence="1" id="KW-0677">Repeat</keyword>
<dbReference type="Gene3D" id="3.40.50.300">
    <property type="entry name" value="P-loop containing nucleotide triphosphate hydrolases"/>
    <property type="match status" value="1"/>
</dbReference>
<dbReference type="PANTHER" id="PTHR10039">
    <property type="entry name" value="AMELOGENIN"/>
    <property type="match status" value="1"/>
</dbReference>
<gene>
    <name evidence="5" type="ORF">SAPIO_CDS8754</name>
</gene>